<dbReference type="Proteomes" id="UP000198286">
    <property type="component" value="Chromosome"/>
</dbReference>
<name>A0A220XPI2_MYCIT</name>
<dbReference type="EMBL" id="JASZZX010000054">
    <property type="protein sequence ID" value="MDM3929971.1"/>
    <property type="molecule type" value="Genomic_DNA"/>
</dbReference>
<dbReference type="AlphaFoldDB" id="A0A220XPI2"/>
<keyword evidence="2" id="KW-0503">Monooxygenase</keyword>
<protein>
    <submittedName>
        <fullName evidence="2">Monooxygenase</fullName>
    </submittedName>
    <submittedName>
        <fullName evidence="3">NAD(P)/FAD-dependent oxidoreductase</fullName>
        <ecNumber evidence="3">1.14.13.-</ecNumber>
    </submittedName>
</protein>
<organism evidence="2 4">
    <name type="scientific">Mycobacterium intracellulare subsp. chimaera</name>
    <dbReference type="NCBI Taxonomy" id="222805"/>
    <lineage>
        <taxon>Bacteria</taxon>
        <taxon>Bacillati</taxon>
        <taxon>Actinomycetota</taxon>
        <taxon>Actinomycetes</taxon>
        <taxon>Mycobacteriales</taxon>
        <taxon>Mycobacteriaceae</taxon>
        <taxon>Mycobacterium</taxon>
        <taxon>Mycobacterium avium complex (MAC)</taxon>
    </lineage>
</organism>
<dbReference type="PANTHER" id="PTHR42877">
    <property type="entry name" value="L-ORNITHINE N(5)-MONOOXYGENASE-RELATED"/>
    <property type="match status" value="1"/>
</dbReference>
<evidence type="ECO:0000259" key="1">
    <source>
        <dbReference type="Pfam" id="PF07992"/>
    </source>
</evidence>
<dbReference type="PANTHER" id="PTHR42877:SF4">
    <property type="entry name" value="FAD_NAD(P)-BINDING DOMAIN-CONTAINING PROTEIN-RELATED"/>
    <property type="match status" value="1"/>
</dbReference>
<dbReference type="Proteomes" id="UP001529272">
    <property type="component" value="Unassembled WGS sequence"/>
</dbReference>
<reference evidence="3" key="4">
    <citation type="submission" date="2023-06" db="EMBL/GenBank/DDBJ databases">
        <authorList>
            <person name="Spilker T."/>
        </authorList>
    </citation>
    <scope>NUCLEOTIDE SEQUENCE</scope>
    <source>
        <strain evidence="3">FLAC1071</strain>
    </source>
</reference>
<dbReference type="InterPro" id="IPR023753">
    <property type="entry name" value="FAD/NAD-binding_dom"/>
</dbReference>
<evidence type="ECO:0000313" key="2">
    <source>
        <dbReference type="EMBL" id="ASL13324.1"/>
    </source>
</evidence>
<dbReference type="RefSeq" id="WP_007172274.1">
    <property type="nucleotide sequence ID" value="NZ_CAAHFK010000047.1"/>
</dbReference>
<dbReference type="EMBL" id="CP015267">
    <property type="protein sequence ID" value="ASL13324.1"/>
    <property type="molecule type" value="Genomic_DNA"/>
</dbReference>
<proteinExistence type="predicted"/>
<dbReference type="PRINTS" id="PR00411">
    <property type="entry name" value="PNDRDTASEI"/>
</dbReference>
<dbReference type="InterPro" id="IPR036188">
    <property type="entry name" value="FAD/NAD-bd_sf"/>
</dbReference>
<reference evidence="2 4" key="1">
    <citation type="journal article" date="2017" name="Lancet Infect. Dis.">
        <title>Global outbreak of severe Mycobacterium chimaera disease after cardiac surgery: a molecular epidemiological study.</title>
        <authorList>
            <person name="van Ingen J."/>
            <person name="Kohl T."/>
            <person name="Kranzer K."/>
            <person name="Hasse B."/>
            <person name="Keller P."/>
            <person name="Szafranska A."/>
            <person name="Hillemann D."/>
            <person name="Chand M."/>
            <person name="Schreiber P."/>
            <person name="Sommerstein R."/>
            <person name="Berger C."/>
            <person name="Genoni M."/>
            <person name="Ruegg C."/>
            <person name="Troillet N."/>
            <person name="Widmer A.F."/>
            <person name="Becker S.L."/>
            <person name="Herrmann M."/>
            <person name="Eckmanns T."/>
            <person name="Haller S."/>
            <person name="Hoeller C."/>
            <person name="Debast S.B."/>
            <person name="Wolfhagen M.J."/>
            <person name="Hopman J."/>
            <person name="Kluytmans J."/>
            <person name="Langelaar M."/>
            <person name="Notermans D.W."/>
            <person name="ten Oever J."/>
            <person name="van den Barselaar P."/>
            <person name="Vonk A.B.A."/>
            <person name="Vos M.C."/>
            <person name="Ahmed N."/>
            <person name="Brown T."/>
            <person name="Crook D."/>
            <person name="Lamagni T."/>
            <person name="Phin N."/>
            <person name="Smith E.G."/>
            <person name="Zambon M."/>
            <person name="Serr A."/>
            <person name="Goetting T."/>
            <person name="Ebner W."/>
            <person name="Thuermer A."/>
            <person name="Utpatel C."/>
            <person name="Sproer C."/>
            <person name="Bunk B."/>
            <person name="Nubel U."/>
            <person name="Bloemberg G."/>
            <person name="Bottger E."/>
            <person name="Niemann S."/>
            <person name="Wagner D."/>
            <person name="Sax H."/>
        </authorList>
    </citation>
    <scope>NUCLEOTIDE SEQUENCE [LARGE SCALE GENOMIC DNA]</scope>
    <source>
        <strain evidence="2 4">ZUERICH-2</strain>
    </source>
</reference>
<keyword evidence="3" id="KW-0560">Oxidoreductase</keyword>
<reference evidence="3 5" key="3">
    <citation type="submission" date="2023-06" db="EMBL/GenBank/DDBJ databases">
        <title>Itaconate inhibition of nontuberculous mycobacteria.</title>
        <authorList>
            <person name="Breen P."/>
            <person name="Zimbric M."/>
            <person name="Caverly L."/>
        </authorList>
    </citation>
    <scope>NUCLEOTIDE SEQUENCE [LARGE SCALE GENOMIC DNA]</scope>
    <source>
        <strain evidence="3 5">FLAC1071</strain>
    </source>
</reference>
<dbReference type="Gene3D" id="3.50.50.60">
    <property type="entry name" value="FAD/NAD(P)-binding domain"/>
    <property type="match status" value="2"/>
</dbReference>
<dbReference type="GO" id="GO:0004497">
    <property type="term" value="F:monooxygenase activity"/>
    <property type="evidence" value="ECO:0007669"/>
    <property type="project" value="UniProtKB-KW"/>
</dbReference>
<evidence type="ECO:0000313" key="4">
    <source>
        <dbReference type="Proteomes" id="UP000198286"/>
    </source>
</evidence>
<gene>
    <name evidence="2" type="ORF">MYCOZU2_00875</name>
    <name evidence="3" type="ORF">QRB35_28805</name>
</gene>
<dbReference type="Pfam" id="PF07992">
    <property type="entry name" value="Pyr_redox_2"/>
    <property type="match status" value="1"/>
</dbReference>
<reference evidence="5" key="2">
    <citation type="submission" date="2023-06" db="EMBL/GenBank/DDBJ databases">
        <title>Itaconate inhibition of nontuberculous mycobacteria.</title>
        <authorList>
            <person name="Spilker T."/>
        </authorList>
    </citation>
    <scope>NUCLEOTIDE SEQUENCE [LARGE SCALE GENOMIC DNA]</scope>
    <source>
        <strain evidence="5">FLAC1071</strain>
    </source>
</reference>
<dbReference type="SUPFAM" id="SSF51905">
    <property type="entry name" value="FAD/NAD(P)-binding domain"/>
    <property type="match status" value="1"/>
</dbReference>
<dbReference type="EC" id="1.14.13.-" evidence="3"/>
<keyword evidence="5" id="KW-1185">Reference proteome</keyword>
<sequence length="542" mass="60795">MAPLWVTKSSSKSGEPELSTKVEIEQLPAAERVTPDHDVVIVGAGFGGIGAGIALQRRGIHDFVIVDKWDRVGGTWHANTYPGVAVDIPSFVYSFSYEQRGDWSRIFAPGDELRDYADDVVDQYGLREKLRLNTTVASAVFDEHNSLWRLTAAGNQEITSRYVVMAVGGLERPKMPDIPGLDEYGGALVHTALWDHDVVLAGKRVAVIGTGATALQLVPAIVDEVEHLTVFQRTPIWVFPKPDMEIKSVGRWVLGRKRIRSAIRTVGTVATEIGMAGMWVGPGWLVNGTRQLLELATRRWMRRQIEDPVIREKLIPHYGLGCKRPSMSNDYLRTFNREDVSLVTDAIECITRKGVRTVDGVEHEVDVLICATGFKLWDTGAVPPFPVIGRDGIDLGRFWYEQRYQSYQGVSVPKFPNMFSITGPYGFVLGSYLWMIEATSAHLSRAIAEAKRCGATVCEIRQEVHDEYFRKCLKRQEKNFLFTPTCADSNTYYINSQGDSPFRPSTHGEMYWQNRHYNLDVYRYSTGVKLPGAIGAMRKENA</sequence>
<evidence type="ECO:0000313" key="5">
    <source>
        <dbReference type="Proteomes" id="UP001529272"/>
    </source>
</evidence>
<accession>A0A220XPI2</accession>
<evidence type="ECO:0000313" key="3">
    <source>
        <dbReference type="EMBL" id="MDM3929971.1"/>
    </source>
</evidence>
<dbReference type="InterPro" id="IPR051209">
    <property type="entry name" value="FAD-bind_Monooxygenase_sf"/>
</dbReference>
<feature type="domain" description="FAD/NAD(P)-binding" evidence="1">
    <location>
        <begin position="37"/>
        <end position="248"/>
    </location>
</feature>